<dbReference type="STRING" id="1076935.U4KVX6"/>
<dbReference type="SMART" id="SM00184">
    <property type="entry name" value="RING"/>
    <property type="match status" value="1"/>
</dbReference>
<feature type="compositionally biased region" description="Low complexity" evidence="9">
    <location>
        <begin position="331"/>
        <end position="366"/>
    </location>
</feature>
<dbReference type="GO" id="GO:0006511">
    <property type="term" value="P:ubiquitin-dependent protein catabolic process"/>
    <property type="evidence" value="ECO:0007669"/>
    <property type="project" value="TreeGrafter"/>
</dbReference>
<dbReference type="GO" id="GO:0061630">
    <property type="term" value="F:ubiquitin protein ligase activity"/>
    <property type="evidence" value="ECO:0007669"/>
    <property type="project" value="UniProtKB-EC"/>
</dbReference>
<dbReference type="Gene3D" id="3.30.40.10">
    <property type="entry name" value="Zinc/RING finger domain, C3HC4 (zinc finger)"/>
    <property type="match status" value="1"/>
</dbReference>
<dbReference type="EMBL" id="HF935235">
    <property type="protein sequence ID" value="CCX05161.1"/>
    <property type="molecule type" value="Genomic_DNA"/>
</dbReference>
<feature type="compositionally biased region" description="Gly residues" evidence="9">
    <location>
        <begin position="434"/>
        <end position="453"/>
    </location>
</feature>
<dbReference type="SUPFAM" id="SSF57850">
    <property type="entry name" value="RING/U-box"/>
    <property type="match status" value="1"/>
</dbReference>
<evidence type="ECO:0000259" key="10">
    <source>
        <dbReference type="PROSITE" id="PS50089"/>
    </source>
</evidence>
<dbReference type="eggNOG" id="KOG0800">
    <property type="taxonomic scope" value="Eukaryota"/>
</dbReference>
<sequence length="474" mass="51539">MASRPPNAPREEVFCHECQNNWYRDVSGIVCPACGSDFVEIIEVPESEHLQAAEDHGEEFGHARIHRGPGFTFYSQTHHHRHTHSPQHQHGPRGHQSPGEEVIADMFSQMLRNIVGDQYRPGSNRARFEGSPPPFVRADRRWDADGDEVMEDRPGTGDHRPSPANPFAPAGFGPQFGPRNANQAQAGAGAEQAVPDITTFLNALFNPTGDTEDIPMFARIFGGGAGGDYVYSQAELDRIVSQLMEQHQGNAPPPAAEEDIKALPRIKVTEAMVLECLDCTVCKEDLVFDEELVQLPCKHNYHFACVAEWLKAHDTCPICRHPITPEERRAQSSSSQPSSSSQHAQSSSTQSTQSTQSAQSQSQSTPRSPPIPQPATIFSHLFGSMGTGGGGIAYGQSTFFSSPGPHRHNRIESDEEDDDDQIPDLEPVDRSSGETGGHGGNGNTGTGGSGSGSGSETRPQQQATSHFANLFRRH</sequence>
<feature type="domain" description="RING-type" evidence="10">
    <location>
        <begin position="279"/>
        <end position="320"/>
    </location>
</feature>
<evidence type="ECO:0000256" key="3">
    <source>
        <dbReference type="ARBA" id="ARBA00022679"/>
    </source>
</evidence>
<gene>
    <name evidence="11" type="ORF">PCON_04748</name>
</gene>
<accession>U4KVX6</accession>
<evidence type="ECO:0000256" key="4">
    <source>
        <dbReference type="ARBA" id="ARBA00022723"/>
    </source>
</evidence>
<feature type="compositionally biased region" description="Acidic residues" evidence="9">
    <location>
        <begin position="413"/>
        <end position="423"/>
    </location>
</feature>
<feature type="region of interest" description="Disordered" evidence="9">
    <location>
        <begin position="327"/>
        <end position="474"/>
    </location>
</feature>
<dbReference type="InterPro" id="IPR001841">
    <property type="entry name" value="Znf_RING"/>
</dbReference>
<dbReference type="EC" id="2.3.2.27" evidence="2"/>
<keyword evidence="6" id="KW-0833">Ubl conjugation pathway</keyword>
<keyword evidence="4" id="KW-0479">Metal-binding</keyword>
<dbReference type="GO" id="GO:0005634">
    <property type="term" value="C:nucleus"/>
    <property type="evidence" value="ECO:0007669"/>
    <property type="project" value="TreeGrafter"/>
</dbReference>
<keyword evidence="5 8" id="KW-0863">Zinc-finger</keyword>
<evidence type="ECO:0000256" key="9">
    <source>
        <dbReference type="SAM" id="MobiDB-lite"/>
    </source>
</evidence>
<evidence type="ECO:0000256" key="7">
    <source>
        <dbReference type="ARBA" id="ARBA00022833"/>
    </source>
</evidence>
<reference evidence="11 12" key="1">
    <citation type="journal article" date="2013" name="PLoS Genet.">
        <title>The genome and development-dependent transcriptomes of Pyronema confluens: a window into fungal evolution.</title>
        <authorList>
            <person name="Traeger S."/>
            <person name="Altegoer F."/>
            <person name="Freitag M."/>
            <person name="Gabaldon T."/>
            <person name="Kempken F."/>
            <person name="Kumar A."/>
            <person name="Marcet-Houben M."/>
            <person name="Poggeler S."/>
            <person name="Stajich J.E."/>
            <person name="Nowrousian M."/>
        </authorList>
    </citation>
    <scope>NUCLEOTIDE SEQUENCE [LARGE SCALE GENOMIC DNA]</scope>
    <source>
        <strain evidence="12">CBS 100304</strain>
        <tissue evidence="11">Vegetative mycelium</tissue>
    </source>
</reference>
<keyword evidence="7" id="KW-0862">Zinc</keyword>
<feature type="compositionally biased region" description="Basic and acidic residues" evidence="9">
    <location>
        <begin position="151"/>
        <end position="161"/>
    </location>
</feature>
<dbReference type="FunFam" id="3.30.40.10:FF:000127">
    <property type="entry name" value="E3 ubiquitin-protein ligase RNF181"/>
    <property type="match status" value="1"/>
</dbReference>
<feature type="region of interest" description="Disordered" evidence="9">
    <location>
        <begin position="72"/>
        <end position="99"/>
    </location>
</feature>
<evidence type="ECO:0000256" key="6">
    <source>
        <dbReference type="ARBA" id="ARBA00022786"/>
    </source>
</evidence>
<dbReference type="AlphaFoldDB" id="U4KVX6"/>
<evidence type="ECO:0000313" key="12">
    <source>
        <dbReference type="Proteomes" id="UP000018144"/>
    </source>
</evidence>
<dbReference type="GO" id="GO:0016567">
    <property type="term" value="P:protein ubiquitination"/>
    <property type="evidence" value="ECO:0007669"/>
    <property type="project" value="UniProtKB-ARBA"/>
</dbReference>
<keyword evidence="12" id="KW-1185">Reference proteome</keyword>
<feature type="region of interest" description="Disordered" evidence="9">
    <location>
        <begin position="144"/>
        <end position="175"/>
    </location>
</feature>
<dbReference type="Proteomes" id="UP000018144">
    <property type="component" value="Unassembled WGS sequence"/>
</dbReference>
<evidence type="ECO:0000313" key="11">
    <source>
        <dbReference type="EMBL" id="CCX05161.1"/>
    </source>
</evidence>
<dbReference type="InterPro" id="IPR013083">
    <property type="entry name" value="Znf_RING/FYVE/PHD"/>
</dbReference>
<dbReference type="GO" id="GO:0008270">
    <property type="term" value="F:zinc ion binding"/>
    <property type="evidence" value="ECO:0007669"/>
    <property type="project" value="UniProtKB-KW"/>
</dbReference>
<dbReference type="PANTHER" id="PTHR45931:SF3">
    <property type="entry name" value="RING ZINC FINGER-CONTAINING PROTEIN"/>
    <property type="match status" value="1"/>
</dbReference>
<dbReference type="Pfam" id="PF13639">
    <property type="entry name" value="zf-RING_2"/>
    <property type="match status" value="1"/>
</dbReference>
<feature type="compositionally biased region" description="Polar residues" evidence="9">
    <location>
        <begin position="458"/>
        <end position="467"/>
    </location>
</feature>
<dbReference type="OrthoDB" id="8062037at2759"/>
<evidence type="ECO:0000256" key="1">
    <source>
        <dbReference type="ARBA" id="ARBA00000900"/>
    </source>
</evidence>
<evidence type="ECO:0000256" key="2">
    <source>
        <dbReference type="ARBA" id="ARBA00012483"/>
    </source>
</evidence>
<dbReference type="PROSITE" id="PS50089">
    <property type="entry name" value="ZF_RING_2"/>
    <property type="match status" value="1"/>
</dbReference>
<evidence type="ECO:0000256" key="5">
    <source>
        <dbReference type="ARBA" id="ARBA00022771"/>
    </source>
</evidence>
<dbReference type="OMA" id="GDRMFCH"/>
<comment type="catalytic activity">
    <reaction evidence="1">
        <text>S-ubiquitinyl-[E2 ubiquitin-conjugating enzyme]-L-cysteine + [acceptor protein]-L-lysine = [E2 ubiquitin-conjugating enzyme]-L-cysteine + N(6)-ubiquitinyl-[acceptor protein]-L-lysine.</text>
        <dbReference type="EC" id="2.3.2.27"/>
    </reaction>
</comment>
<dbReference type="InterPro" id="IPR051834">
    <property type="entry name" value="RING_finger_E3_ligase"/>
</dbReference>
<proteinExistence type="predicted"/>
<feature type="compositionally biased region" description="Low complexity" evidence="9">
    <location>
        <begin position="165"/>
        <end position="175"/>
    </location>
</feature>
<keyword evidence="3" id="KW-0808">Transferase</keyword>
<organism evidence="11 12">
    <name type="scientific">Pyronema omphalodes (strain CBS 100304)</name>
    <name type="common">Pyronema confluens</name>
    <dbReference type="NCBI Taxonomy" id="1076935"/>
    <lineage>
        <taxon>Eukaryota</taxon>
        <taxon>Fungi</taxon>
        <taxon>Dikarya</taxon>
        <taxon>Ascomycota</taxon>
        <taxon>Pezizomycotina</taxon>
        <taxon>Pezizomycetes</taxon>
        <taxon>Pezizales</taxon>
        <taxon>Pyronemataceae</taxon>
        <taxon>Pyronema</taxon>
    </lineage>
</organism>
<evidence type="ECO:0000256" key="8">
    <source>
        <dbReference type="PROSITE-ProRule" id="PRU00175"/>
    </source>
</evidence>
<dbReference type="PANTHER" id="PTHR45931">
    <property type="entry name" value="SI:CH211-59O9.10"/>
    <property type="match status" value="1"/>
</dbReference>
<name>U4KVX6_PYROM</name>
<protein>
    <recommendedName>
        <fullName evidence="2">RING-type E3 ubiquitin transferase</fullName>
        <ecNumber evidence="2">2.3.2.27</ecNumber>
    </recommendedName>
</protein>
<feature type="compositionally biased region" description="Basic residues" evidence="9">
    <location>
        <begin position="77"/>
        <end position="93"/>
    </location>
</feature>